<dbReference type="EMBL" id="PHFL01000045">
    <property type="protein sequence ID" value="RFM24267.1"/>
    <property type="molecule type" value="Genomic_DNA"/>
</dbReference>
<keyword evidence="3" id="KW-0472">Membrane</keyword>
<evidence type="ECO:0000256" key="3">
    <source>
        <dbReference type="SAM" id="Phobius"/>
    </source>
</evidence>
<feature type="transmembrane region" description="Helical" evidence="3">
    <location>
        <begin position="99"/>
        <end position="119"/>
    </location>
</feature>
<dbReference type="Pfam" id="PF19579">
    <property type="entry name" value="FtsL_2"/>
    <property type="match status" value="1"/>
</dbReference>
<organism evidence="4 5">
    <name type="scientific">Candidatus Thermochlorobacter aerophilus</name>
    <dbReference type="NCBI Taxonomy" id="1868324"/>
    <lineage>
        <taxon>Bacteria</taxon>
        <taxon>Pseudomonadati</taxon>
        <taxon>Chlorobiota</taxon>
        <taxon>Chlorobiia</taxon>
        <taxon>Chlorobiales</taxon>
        <taxon>Candidatus Thermochlorobacteriaceae</taxon>
        <taxon>Candidatus Thermochlorobacter</taxon>
    </lineage>
</organism>
<reference evidence="4 5" key="1">
    <citation type="journal article" date="2011" name="ISME J.">
        <title>Community ecology of hot spring cyanobacterial mats: predominant populations and their functional potential.</title>
        <authorList>
            <person name="Klatt C.G."/>
            <person name="Wood J.M."/>
            <person name="Rusch D.B."/>
            <person name="Bateson M.M."/>
            <person name="Hamamura N."/>
            <person name="Heidelberg J.F."/>
            <person name="Grossman A.R."/>
            <person name="Bhaya D."/>
            <person name="Cohan F.M."/>
            <person name="Kuhl M."/>
            <person name="Bryant D.A."/>
            <person name="Ward D.M."/>
        </authorList>
    </citation>
    <scope>NUCLEOTIDE SEQUENCE [LARGE SCALE GENOMIC DNA]</scope>
    <source>
        <strain evidence="4">OS</strain>
    </source>
</reference>
<evidence type="ECO:0000313" key="5">
    <source>
        <dbReference type="Proteomes" id="UP000266389"/>
    </source>
</evidence>
<name>A0A395M0I3_9BACT</name>
<evidence type="ECO:0000256" key="2">
    <source>
        <dbReference type="SAM" id="MobiDB-lite"/>
    </source>
</evidence>
<keyword evidence="3" id="KW-0812">Transmembrane</keyword>
<dbReference type="AlphaFoldDB" id="A0A395M0I3"/>
<dbReference type="InterPro" id="IPR045755">
    <property type="entry name" value="FtsL-like"/>
</dbReference>
<sequence>MDKRAEEQTNHIFMSKKPMPDMIFDGIKVGADYADVPVFDTPNPEPLPASMPFDAESLKKSERPVFAEKQAPEHNPEQDALPAPKKKLREKAQEKVESILNLRTFLFVAGLTALLALYISNVIAINRLSGETELLKKELEDARSVNVELDSKLKALQRVEHVSAEAYKKLGLRYKTEPPVELNAE</sequence>
<accession>A0A395M0I3</accession>
<feature type="compositionally biased region" description="Basic and acidic residues" evidence="2">
    <location>
        <begin position="61"/>
        <end position="77"/>
    </location>
</feature>
<evidence type="ECO:0008006" key="6">
    <source>
        <dbReference type="Google" id="ProtNLM"/>
    </source>
</evidence>
<comment type="caution">
    <text evidence="4">The sequence shown here is derived from an EMBL/GenBank/DDBJ whole genome shotgun (WGS) entry which is preliminary data.</text>
</comment>
<evidence type="ECO:0000256" key="1">
    <source>
        <dbReference type="SAM" id="Coils"/>
    </source>
</evidence>
<keyword evidence="3" id="KW-1133">Transmembrane helix</keyword>
<gene>
    <name evidence="4" type="ORF">D0433_07320</name>
</gene>
<feature type="region of interest" description="Disordered" evidence="2">
    <location>
        <begin position="61"/>
        <end position="89"/>
    </location>
</feature>
<protein>
    <recommendedName>
        <fullName evidence="6">Cell division protein FtsL</fullName>
    </recommendedName>
</protein>
<proteinExistence type="predicted"/>
<keyword evidence="1" id="KW-0175">Coiled coil</keyword>
<evidence type="ECO:0000313" key="4">
    <source>
        <dbReference type="EMBL" id="RFM24267.1"/>
    </source>
</evidence>
<feature type="coiled-coil region" evidence="1">
    <location>
        <begin position="125"/>
        <end position="159"/>
    </location>
</feature>
<dbReference type="Proteomes" id="UP000266389">
    <property type="component" value="Unassembled WGS sequence"/>
</dbReference>